<dbReference type="InterPro" id="IPR013249">
    <property type="entry name" value="RNA_pol_sigma70_r4_t2"/>
</dbReference>
<evidence type="ECO:0000256" key="3">
    <source>
        <dbReference type="ARBA" id="ARBA00023015"/>
    </source>
</evidence>
<keyword evidence="3" id="KW-0805">Transcription regulation</keyword>
<dbReference type="PANTHER" id="PTHR30173:SF43">
    <property type="entry name" value="ECF RNA POLYMERASE SIGMA FACTOR SIGI-RELATED"/>
    <property type="match status" value="1"/>
</dbReference>
<evidence type="ECO:0000256" key="2">
    <source>
        <dbReference type="ARBA" id="ARBA00011344"/>
    </source>
</evidence>
<evidence type="ECO:0000256" key="1">
    <source>
        <dbReference type="ARBA" id="ARBA00010641"/>
    </source>
</evidence>
<comment type="subunit">
    <text evidence="2">Interacts transiently with the RNA polymerase catalytic core formed by RpoA, RpoB, RpoC and RpoZ (2 alpha, 1 beta, 1 beta' and 1 omega subunit) to form the RNA polymerase holoenzyme that can initiate transcription.</text>
</comment>
<evidence type="ECO:0000313" key="9">
    <source>
        <dbReference type="Proteomes" id="UP000774570"/>
    </source>
</evidence>
<dbReference type="InterPro" id="IPR036388">
    <property type="entry name" value="WH-like_DNA-bd_sf"/>
</dbReference>
<dbReference type="InterPro" id="IPR032710">
    <property type="entry name" value="NTF2-like_dom_sf"/>
</dbReference>
<sequence length="278" mass="29320">MDTLDPDGKAALFEEHRPLLRAAAQRMLGSAGDAEDAVQDAWLRFARADTADVRNPAAWLTTVTGRVCLDMLRARRPRPAARDEAVPGPEDDVLMAEEVGRALLVVLDRLPPAERVAFVLHDAFAVPFDEIAPIVGRTPAAAKKLASRARARVRGAGDPPAVDAARHRAVVDAFLAAARGRDVDGLLAVLAPDVVRRTDLPGRAPVVRGARAVAEETLLFAAAARNAVPITVDGAPGLVVAPAGRARLVLAVTVEGGRVTAYDVVSDPAMINRFALSV</sequence>
<feature type="domain" description="RNA polymerase sigma factor 70 region 4 type 2" evidence="7">
    <location>
        <begin position="101"/>
        <end position="152"/>
    </location>
</feature>
<dbReference type="SUPFAM" id="SSF88946">
    <property type="entry name" value="Sigma2 domain of RNA polymerase sigma factors"/>
    <property type="match status" value="1"/>
</dbReference>
<evidence type="ECO:0000259" key="6">
    <source>
        <dbReference type="Pfam" id="PF04542"/>
    </source>
</evidence>
<evidence type="ECO:0000259" key="7">
    <source>
        <dbReference type="Pfam" id="PF08281"/>
    </source>
</evidence>
<organism evidence="8 9">
    <name type="scientific">Actinomadura parmotrematis</name>
    <dbReference type="NCBI Taxonomy" id="2864039"/>
    <lineage>
        <taxon>Bacteria</taxon>
        <taxon>Bacillati</taxon>
        <taxon>Actinomycetota</taxon>
        <taxon>Actinomycetes</taxon>
        <taxon>Streptosporangiales</taxon>
        <taxon>Thermomonosporaceae</taxon>
        <taxon>Actinomadura</taxon>
    </lineage>
</organism>
<comment type="caution">
    <text evidence="8">The sequence shown here is derived from an EMBL/GenBank/DDBJ whole genome shotgun (WGS) entry which is preliminary data.</text>
</comment>
<protein>
    <submittedName>
        <fullName evidence="8">Sigma-70 family RNA polymerase sigma factor</fullName>
    </submittedName>
</protein>
<keyword evidence="9" id="KW-1185">Reference proteome</keyword>
<dbReference type="PANTHER" id="PTHR30173">
    <property type="entry name" value="SIGMA 19 FACTOR"/>
    <property type="match status" value="1"/>
</dbReference>
<dbReference type="InterPro" id="IPR013324">
    <property type="entry name" value="RNA_pol_sigma_r3/r4-like"/>
</dbReference>
<dbReference type="Proteomes" id="UP000774570">
    <property type="component" value="Unassembled WGS sequence"/>
</dbReference>
<accession>A0ABS7FUA7</accession>
<evidence type="ECO:0000256" key="5">
    <source>
        <dbReference type="ARBA" id="ARBA00023163"/>
    </source>
</evidence>
<keyword evidence="4" id="KW-0731">Sigma factor</keyword>
<comment type="similarity">
    <text evidence="1">Belongs to the sigma-70 factor family. ECF subfamily.</text>
</comment>
<dbReference type="Gene3D" id="1.10.10.10">
    <property type="entry name" value="Winged helix-like DNA-binding domain superfamily/Winged helix DNA-binding domain"/>
    <property type="match status" value="1"/>
</dbReference>
<dbReference type="SUPFAM" id="SSF54427">
    <property type="entry name" value="NTF2-like"/>
    <property type="match status" value="1"/>
</dbReference>
<dbReference type="InterPro" id="IPR007627">
    <property type="entry name" value="RNA_pol_sigma70_r2"/>
</dbReference>
<dbReference type="SUPFAM" id="SSF88659">
    <property type="entry name" value="Sigma3 and sigma4 domains of RNA polymerase sigma factors"/>
    <property type="match status" value="1"/>
</dbReference>
<dbReference type="NCBIfam" id="TIGR02937">
    <property type="entry name" value="sigma70-ECF"/>
    <property type="match status" value="1"/>
</dbReference>
<dbReference type="EMBL" id="JAIBOA010000006">
    <property type="protein sequence ID" value="MBW8483113.1"/>
    <property type="molecule type" value="Genomic_DNA"/>
</dbReference>
<dbReference type="Gene3D" id="3.10.450.50">
    <property type="match status" value="1"/>
</dbReference>
<evidence type="ECO:0000313" key="8">
    <source>
        <dbReference type="EMBL" id="MBW8483113.1"/>
    </source>
</evidence>
<name>A0ABS7FUA7_9ACTN</name>
<dbReference type="InterPro" id="IPR013325">
    <property type="entry name" value="RNA_pol_sigma_r2"/>
</dbReference>
<proteinExistence type="inferred from homology"/>
<evidence type="ECO:0000256" key="4">
    <source>
        <dbReference type="ARBA" id="ARBA00023082"/>
    </source>
</evidence>
<dbReference type="InterPro" id="IPR052704">
    <property type="entry name" value="ECF_Sigma-70_Domain"/>
</dbReference>
<keyword evidence="5" id="KW-0804">Transcription</keyword>
<dbReference type="Pfam" id="PF04542">
    <property type="entry name" value="Sigma70_r2"/>
    <property type="match status" value="1"/>
</dbReference>
<dbReference type="Gene3D" id="1.10.1740.10">
    <property type="match status" value="1"/>
</dbReference>
<dbReference type="Pfam" id="PF08281">
    <property type="entry name" value="Sigma70_r4_2"/>
    <property type="match status" value="1"/>
</dbReference>
<feature type="domain" description="RNA polymerase sigma-70 region 2" evidence="6">
    <location>
        <begin position="12"/>
        <end position="76"/>
    </location>
</feature>
<gene>
    <name evidence="8" type="ORF">K1Y72_12080</name>
</gene>
<dbReference type="RefSeq" id="WP_220166091.1">
    <property type="nucleotide sequence ID" value="NZ_JAIBOA010000006.1"/>
</dbReference>
<dbReference type="InterPro" id="IPR014284">
    <property type="entry name" value="RNA_pol_sigma-70_dom"/>
</dbReference>
<reference evidence="8 9" key="1">
    <citation type="submission" date="2021-07" db="EMBL/GenBank/DDBJ databases">
        <title>Actinomadura sp. PM05-2 isolated from lichen.</title>
        <authorList>
            <person name="Somphong A."/>
            <person name="Phongsopitanun W."/>
            <person name="Tanasupawat S."/>
            <person name="Peongsungnone V."/>
        </authorList>
    </citation>
    <scope>NUCLEOTIDE SEQUENCE [LARGE SCALE GENOMIC DNA]</scope>
    <source>
        <strain evidence="8 9">PM05-2</strain>
    </source>
</reference>